<evidence type="ECO:0000256" key="4">
    <source>
        <dbReference type="ARBA" id="ARBA00022989"/>
    </source>
</evidence>
<feature type="transmembrane region" description="Helical" evidence="6">
    <location>
        <begin position="139"/>
        <end position="162"/>
    </location>
</feature>
<protein>
    <submittedName>
        <fullName evidence="7">Uncharacterized protein</fullName>
    </submittedName>
</protein>
<reference evidence="7" key="1">
    <citation type="submission" date="2025-08" db="UniProtKB">
        <authorList>
            <consortium name="Ensembl"/>
        </authorList>
    </citation>
    <scope>IDENTIFICATION</scope>
</reference>
<feature type="transmembrane region" description="Helical" evidence="6">
    <location>
        <begin position="12"/>
        <end position="33"/>
    </location>
</feature>
<comment type="similarity">
    <text evidence="2">Belongs to the tetraspanin (TM4SF) family.</text>
</comment>
<dbReference type="PRINTS" id="PR00259">
    <property type="entry name" value="TMFOUR"/>
</dbReference>
<keyword evidence="4 6" id="KW-1133">Transmembrane helix</keyword>
<evidence type="ECO:0000313" key="8">
    <source>
        <dbReference type="Proteomes" id="UP000472277"/>
    </source>
</evidence>
<accession>A0A674CBE4</accession>
<proteinExistence type="inferred from homology"/>
<evidence type="ECO:0000256" key="5">
    <source>
        <dbReference type="ARBA" id="ARBA00023136"/>
    </source>
</evidence>
<evidence type="ECO:0000256" key="3">
    <source>
        <dbReference type="ARBA" id="ARBA00022692"/>
    </source>
</evidence>
<dbReference type="GO" id="GO:0005886">
    <property type="term" value="C:plasma membrane"/>
    <property type="evidence" value="ECO:0007669"/>
    <property type="project" value="TreeGrafter"/>
</dbReference>
<evidence type="ECO:0000256" key="1">
    <source>
        <dbReference type="ARBA" id="ARBA00004141"/>
    </source>
</evidence>
<dbReference type="PANTHER" id="PTHR19282">
    <property type="entry name" value="TETRASPANIN"/>
    <property type="match status" value="1"/>
</dbReference>
<keyword evidence="5 6" id="KW-0472">Membrane</keyword>
<keyword evidence="8" id="KW-1185">Reference proteome</keyword>
<name>A0A674CBE4_SALTR</name>
<feature type="transmembrane region" description="Helical" evidence="6">
    <location>
        <begin position="53"/>
        <end position="72"/>
    </location>
</feature>
<evidence type="ECO:0000256" key="6">
    <source>
        <dbReference type="SAM" id="Phobius"/>
    </source>
</evidence>
<dbReference type="PROSITE" id="PS00421">
    <property type="entry name" value="TM4_1"/>
    <property type="match status" value="2"/>
</dbReference>
<reference evidence="7" key="2">
    <citation type="submission" date="2025-09" db="UniProtKB">
        <authorList>
            <consortium name="Ensembl"/>
        </authorList>
    </citation>
    <scope>IDENTIFICATION</scope>
</reference>
<dbReference type="InterPro" id="IPR018499">
    <property type="entry name" value="Tetraspanin/Peripherin"/>
</dbReference>
<dbReference type="PANTHER" id="PTHR19282:SF380">
    <property type="entry name" value="TETRASPANIN-8"/>
    <property type="match status" value="1"/>
</dbReference>
<comment type="subcellular location">
    <subcellularLocation>
        <location evidence="1">Membrane</location>
        <topology evidence="1">Multi-pass membrane protein</topology>
    </subcellularLocation>
</comment>
<dbReference type="Ensembl" id="ENSSTUT00000086001.1">
    <property type="protein sequence ID" value="ENSSTUP00000080784.1"/>
    <property type="gene ID" value="ENSSTUG00000035636.1"/>
</dbReference>
<evidence type="ECO:0000313" key="7">
    <source>
        <dbReference type="Ensembl" id="ENSSTUP00000080784.1"/>
    </source>
</evidence>
<dbReference type="Proteomes" id="UP000472277">
    <property type="component" value="Unassembled WGS sequence"/>
</dbReference>
<keyword evidence="3 6" id="KW-0812">Transmembrane</keyword>
<sequence length="218" mass="24120">MHNFLKMILDKALISSHFVFQISGYIILGVSIYLKVSRNGNVIMDEEVPFDLLIAAGVIIMVLGFLGCCGAIKENRCMLILISGYIILGVSIYLKVSRNGNVIMDEEVPFDLLIAAGVIIMVLGFLGCWGAIKENRCMLILFFIGLLLIFILLLIAGILGAVGEKKVLEDGRLGELLPLEDENYVVKVQWGKKVFDTLLILYVCPLTKKGSVYNFNGR</sequence>
<dbReference type="InterPro" id="IPR018503">
    <property type="entry name" value="Tetraspanin_CS"/>
</dbReference>
<organism evidence="7 8">
    <name type="scientific">Salmo trutta</name>
    <name type="common">Brown trout</name>
    <dbReference type="NCBI Taxonomy" id="8032"/>
    <lineage>
        <taxon>Eukaryota</taxon>
        <taxon>Metazoa</taxon>
        <taxon>Chordata</taxon>
        <taxon>Craniata</taxon>
        <taxon>Vertebrata</taxon>
        <taxon>Euteleostomi</taxon>
        <taxon>Actinopterygii</taxon>
        <taxon>Neopterygii</taxon>
        <taxon>Teleostei</taxon>
        <taxon>Protacanthopterygii</taxon>
        <taxon>Salmoniformes</taxon>
        <taxon>Salmonidae</taxon>
        <taxon>Salmoninae</taxon>
        <taxon>Salmo</taxon>
    </lineage>
</organism>
<feature type="transmembrane region" description="Helical" evidence="6">
    <location>
        <begin position="79"/>
        <end position="96"/>
    </location>
</feature>
<evidence type="ECO:0000256" key="2">
    <source>
        <dbReference type="ARBA" id="ARBA00006840"/>
    </source>
</evidence>
<feature type="transmembrane region" description="Helical" evidence="6">
    <location>
        <begin position="108"/>
        <end position="132"/>
    </location>
</feature>
<dbReference type="AlphaFoldDB" id="A0A674CBE4"/>
<dbReference type="Pfam" id="PF00335">
    <property type="entry name" value="Tetraspanin"/>
    <property type="match status" value="1"/>
</dbReference>